<dbReference type="EMBL" id="JBHUMM010000002">
    <property type="protein sequence ID" value="MFD2670333.1"/>
    <property type="molecule type" value="Genomic_DNA"/>
</dbReference>
<feature type="domain" description="Copper amine oxidase-like N-terminal" evidence="1">
    <location>
        <begin position="44"/>
        <end position="149"/>
    </location>
</feature>
<evidence type="ECO:0000313" key="2">
    <source>
        <dbReference type="EMBL" id="MFD2670333.1"/>
    </source>
</evidence>
<gene>
    <name evidence="2" type="ORF">ACFSUC_01775</name>
</gene>
<accession>A0ABW5R5J6</accession>
<keyword evidence="3" id="KW-1185">Reference proteome</keyword>
<dbReference type="Pfam" id="PF07833">
    <property type="entry name" value="Cu_amine_oxidN1"/>
    <property type="match status" value="1"/>
</dbReference>
<dbReference type="Proteomes" id="UP001597497">
    <property type="component" value="Unassembled WGS sequence"/>
</dbReference>
<protein>
    <submittedName>
        <fullName evidence="2">Copper amine oxidase N-terminal domain-containing protein</fullName>
    </submittedName>
</protein>
<dbReference type="InterPro" id="IPR012854">
    <property type="entry name" value="Cu_amine_oxidase-like_N"/>
</dbReference>
<proteinExistence type="predicted"/>
<evidence type="ECO:0000313" key="3">
    <source>
        <dbReference type="Proteomes" id="UP001597497"/>
    </source>
</evidence>
<dbReference type="Gene3D" id="3.30.457.10">
    <property type="entry name" value="Copper amine oxidase-like, N-terminal domain"/>
    <property type="match status" value="1"/>
</dbReference>
<sequence length="299" mass="33590">MKKAIKLKKINPLTTIFLTFVFLILLTGLLASQAGAFTPVTLFINGDQEQYAPAPYIEDNRVVVPLRDLLEDLGATVTWKGETSQILIQDEEHEAILTMNSKKAIANGNPITLDILPFMVDNRVFVPLRFVSESLGAEVSWNAQTREIRVNHELKTSTDFSADFLPMAAEGTLMGCDYKLSNEINAQTILTDLGEPAGEGAMEGSYYLQYDNCMFHFDYADYIEKGPAAAQLLAIDYYPAEPISTPANAKKVLGQPQFEEMSELDNQWIMHYLVDDYHIYLYANSETSTITKMRLKFSQ</sequence>
<reference evidence="3" key="1">
    <citation type="journal article" date="2019" name="Int. J. Syst. Evol. Microbiol.">
        <title>The Global Catalogue of Microorganisms (GCM) 10K type strain sequencing project: providing services to taxonomists for standard genome sequencing and annotation.</title>
        <authorList>
            <consortium name="The Broad Institute Genomics Platform"/>
            <consortium name="The Broad Institute Genome Sequencing Center for Infectious Disease"/>
            <person name="Wu L."/>
            <person name="Ma J."/>
        </authorList>
    </citation>
    <scope>NUCLEOTIDE SEQUENCE [LARGE SCALE GENOMIC DNA]</scope>
    <source>
        <strain evidence="3">KCTC 33676</strain>
    </source>
</reference>
<organism evidence="2 3">
    <name type="scientific">Marinicrinis sediminis</name>
    <dbReference type="NCBI Taxonomy" id="1652465"/>
    <lineage>
        <taxon>Bacteria</taxon>
        <taxon>Bacillati</taxon>
        <taxon>Bacillota</taxon>
        <taxon>Bacilli</taxon>
        <taxon>Bacillales</taxon>
        <taxon>Paenibacillaceae</taxon>
    </lineage>
</organism>
<evidence type="ECO:0000259" key="1">
    <source>
        <dbReference type="Pfam" id="PF07833"/>
    </source>
</evidence>
<comment type="caution">
    <text evidence="2">The sequence shown here is derived from an EMBL/GenBank/DDBJ whole genome shotgun (WGS) entry which is preliminary data.</text>
</comment>
<name>A0ABW5R5J6_9BACL</name>
<dbReference type="SUPFAM" id="SSF55383">
    <property type="entry name" value="Copper amine oxidase, domain N"/>
    <property type="match status" value="1"/>
</dbReference>
<dbReference type="InterPro" id="IPR036582">
    <property type="entry name" value="Mao_N_sf"/>
</dbReference>
<dbReference type="RefSeq" id="WP_379927697.1">
    <property type="nucleotide sequence ID" value="NZ_JBHUMM010000002.1"/>
</dbReference>